<dbReference type="OrthoDB" id="10266330at2759"/>
<dbReference type="Gene3D" id="2.130.10.10">
    <property type="entry name" value="YVTN repeat-like/Quinoprotein amine dehydrogenase"/>
    <property type="match status" value="2"/>
</dbReference>
<dbReference type="CDD" id="cd08044">
    <property type="entry name" value="TAF5_NTD2"/>
    <property type="match status" value="1"/>
</dbReference>
<evidence type="ECO:0000313" key="10">
    <source>
        <dbReference type="Proteomes" id="UP000320475"/>
    </source>
</evidence>
<keyword evidence="4" id="KW-0805">Transcription regulation</keyword>
<dbReference type="InterPro" id="IPR020472">
    <property type="entry name" value="WD40_PAC1"/>
</dbReference>
<evidence type="ECO:0000313" key="9">
    <source>
        <dbReference type="EMBL" id="TPX43784.1"/>
    </source>
</evidence>
<dbReference type="Pfam" id="PF04494">
    <property type="entry name" value="TFIID_NTD2"/>
    <property type="match status" value="1"/>
</dbReference>
<feature type="repeat" description="WD" evidence="7">
    <location>
        <begin position="457"/>
        <end position="498"/>
    </location>
</feature>
<feature type="repeat" description="WD" evidence="7">
    <location>
        <begin position="373"/>
        <end position="404"/>
    </location>
</feature>
<dbReference type="PANTHER" id="PTHR19879:SF1">
    <property type="entry name" value="CANNONBALL-RELATED"/>
    <property type="match status" value="1"/>
</dbReference>
<keyword evidence="3" id="KW-0677">Repeat</keyword>
<keyword evidence="6" id="KW-0539">Nucleus</keyword>
<accession>A0A507CX71</accession>
<reference evidence="9 10" key="1">
    <citation type="journal article" date="2019" name="Sci. Rep.">
        <title>Comparative genomics of chytrid fungi reveal insights into the obligate biotrophic and pathogenic lifestyle of Synchytrium endobioticum.</title>
        <authorList>
            <person name="van de Vossenberg B.T.L.H."/>
            <person name="Warris S."/>
            <person name="Nguyen H.D.T."/>
            <person name="van Gent-Pelzer M.P.E."/>
            <person name="Joly D.L."/>
            <person name="van de Geest H.C."/>
            <person name="Bonants P.J.M."/>
            <person name="Smith D.S."/>
            <person name="Levesque C.A."/>
            <person name="van der Lee T.A.J."/>
        </authorList>
    </citation>
    <scope>NUCLEOTIDE SEQUENCE [LARGE SCALE GENOMIC DNA]</scope>
    <source>
        <strain evidence="9 10">LEV6574</strain>
    </source>
</reference>
<dbReference type="PROSITE" id="PS00678">
    <property type="entry name" value="WD_REPEATS_1"/>
    <property type="match status" value="2"/>
</dbReference>
<dbReference type="GO" id="GO:0005669">
    <property type="term" value="C:transcription factor TFIID complex"/>
    <property type="evidence" value="ECO:0007669"/>
    <property type="project" value="TreeGrafter"/>
</dbReference>
<dbReference type="GO" id="GO:0006367">
    <property type="term" value="P:transcription initiation at RNA polymerase II promoter"/>
    <property type="evidence" value="ECO:0007669"/>
    <property type="project" value="TreeGrafter"/>
</dbReference>
<feature type="repeat" description="WD" evidence="7">
    <location>
        <begin position="328"/>
        <end position="369"/>
    </location>
</feature>
<evidence type="ECO:0000259" key="8">
    <source>
        <dbReference type="Pfam" id="PF04494"/>
    </source>
</evidence>
<evidence type="ECO:0000256" key="4">
    <source>
        <dbReference type="ARBA" id="ARBA00023015"/>
    </source>
</evidence>
<dbReference type="InterPro" id="IPR001680">
    <property type="entry name" value="WD40_rpt"/>
</dbReference>
<evidence type="ECO:0000256" key="7">
    <source>
        <dbReference type="PROSITE-ProRule" id="PRU00221"/>
    </source>
</evidence>
<dbReference type="PROSITE" id="PS50294">
    <property type="entry name" value="WD_REPEATS_REGION"/>
    <property type="match status" value="5"/>
</dbReference>
<dbReference type="InterPro" id="IPR015943">
    <property type="entry name" value="WD40/YVTN_repeat-like_dom_sf"/>
</dbReference>
<feature type="domain" description="TFIID subunit TAF5 NTD2" evidence="8">
    <location>
        <begin position="74"/>
        <end position="201"/>
    </location>
</feature>
<dbReference type="EMBL" id="QEAM01000209">
    <property type="protein sequence ID" value="TPX43784.1"/>
    <property type="molecule type" value="Genomic_DNA"/>
</dbReference>
<comment type="caution">
    <text evidence="9">The sequence shown here is derived from an EMBL/GenBank/DDBJ whole genome shotgun (WGS) entry which is preliminary data.</text>
</comment>
<dbReference type="AlphaFoldDB" id="A0A507CX71"/>
<name>A0A507CX71_9FUNG</name>
<dbReference type="PROSITE" id="PS50082">
    <property type="entry name" value="WD_REPEATS_2"/>
    <property type="match status" value="6"/>
</dbReference>
<dbReference type="VEuPathDB" id="FungiDB:SeMB42_g03083"/>
<proteinExistence type="predicted"/>
<evidence type="ECO:0000256" key="6">
    <source>
        <dbReference type="ARBA" id="ARBA00023242"/>
    </source>
</evidence>
<dbReference type="Proteomes" id="UP000320475">
    <property type="component" value="Unassembled WGS sequence"/>
</dbReference>
<dbReference type="GO" id="GO:0016251">
    <property type="term" value="F:RNA polymerase II general transcription initiation factor activity"/>
    <property type="evidence" value="ECO:0007669"/>
    <property type="project" value="TreeGrafter"/>
</dbReference>
<feature type="repeat" description="WD" evidence="7">
    <location>
        <begin position="499"/>
        <end position="540"/>
    </location>
</feature>
<dbReference type="Gene3D" id="1.25.40.500">
    <property type="entry name" value="TFIID subunit TAF5, NTD2 domain"/>
    <property type="match status" value="1"/>
</dbReference>
<dbReference type="InterPro" id="IPR019775">
    <property type="entry name" value="WD40_repeat_CS"/>
</dbReference>
<organism evidence="9 10">
    <name type="scientific">Synchytrium endobioticum</name>
    <dbReference type="NCBI Taxonomy" id="286115"/>
    <lineage>
        <taxon>Eukaryota</taxon>
        <taxon>Fungi</taxon>
        <taxon>Fungi incertae sedis</taxon>
        <taxon>Chytridiomycota</taxon>
        <taxon>Chytridiomycota incertae sedis</taxon>
        <taxon>Chytridiomycetes</taxon>
        <taxon>Synchytriales</taxon>
        <taxon>Synchytriaceae</taxon>
        <taxon>Synchytrium</taxon>
    </lineage>
</organism>
<dbReference type="InterPro" id="IPR036322">
    <property type="entry name" value="WD40_repeat_dom_sf"/>
</dbReference>
<dbReference type="CDD" id="cd00200">
    <property type="entry name" value="WD40"/>
    <property type="match status" value="1"/>
</dbReference>
<feature type="repeat" description="WD" evidence="7">
    <location>
        <begin position="415"/>
        <end position="447"/>
    </location>
</feature>
<evidence type="ECO:0000256" key="3">
    <source>
        <dbReference type="ARBA" id="ARBA00022737"/>
    </source>
</evidence>
<gene>
    <name evidence="9" type="ORF">SeLEV6574_g04868</name>
</gene>
<dbReference type="InterPro" id="IPR007582">
    <property type="entry name" value="TFIID_NTD2"/>
</dbReference>
<evidence type="ECO:0000256" key="5">
    <source>
        <dbReference type="ARBA" id="ARBA00023163"/>
    </source>
</evidence>
<dbReference type="PANTHER" id="PTHR19879">
    <property type="entry name" value="TRANSCRIPTION INITIATION FACTOR TFIID"/>
    <property type="match status" value="1"/>
</dbReference>
<dbReference type="SMART" id="SM00320">
    <property type="entry name" value="WD40"/>
    <property type="match status" value="6"/>
</dbReference>
<dbReference type="InterPro" id="IPR037264">
    <property type="entry name" value="TFIID_NTD2_sf"/>
</dbReference>
<comment type="subcellular location">
    <subcellularLocation>
        <location evidence="1">Nucleus</location>
    </subcellularLocation>
</comment>
<keyword evidence="5" id="KW-0804">Transcription</keyword>
<protein>
    <recommendedName>
        <fullName evidence="8">TFIID subunit TAF5 NTD2 domain-containing protein</fullName>
    </recommendedName>
</protein>
<dbReference type="SUPFAM" id="SSF50978">
    <property type="entry name" value="WD40 repeat-like"/>
    <property type="match status" value="1"/>
</dbReference>
<dbReference type="SUPFAM" id="SSF160897">
    <property type="entry name" value="Taf5 N-terminal domain-like"/>
    <property type="match status" value="1"/>
</dbReference>
<feature type="repeat" description="WD" evidence="7">
    <location>
        <begin position="541"/>
        <end position="573"/>
    </location>
</feature>
<keyword evidence="2 7" id="KW-0853">WD repeat</keyword>
<sequence length="637" mass="71134">MQGPDAMQPSSAQSPAEVAAVADYLKSRGYVKAEASLRDEVRTKTLDELQAEASKRSQLSIPNFLLRYSSDDINNPSAYEQSYVKMRRFVDESFTTYKVEFKTVLFPVYVHSYLELVERGFIEQARHFLNIFTSDHVETHAADIQRLASIKNSQQLRENELAQNFRNNKYFVSMSRYAFELLLHFLETNAMLVLRILNQHVSIKATAEKLPGASEKTCGDTGDMGILGYTTTKLDDISRSEIKLGQLPPDDWFKDQVEKDIQTQGGELLGEFHKKIKIEPDSITKENSVPVPPKKNLDVNKEVQALENLRKRANFHGGAMPSIICYTFHNTYDNMSCISMSEDAKYLSAGFTESFVRVWNLKDDNDPASGYRLVGHSAAVYGVSFSPDSRALLSCSGDNTVRLWVGDKFLNVAVYKGHNYPVWDVDFGPEGIYFATASHDKTARLWNCEYTQPLRIFADHMSDVDCVRFHPNSNYIVTGSSDRTARFWDVQSGKCVRVFTGHSGTVYAVAVSPDGKMVATAGEDKTVALWDIASGKRIKTMTGHADVIYSLSFSQDSCILSSGSADDTVRIWDAKRPDGSELGRSAPPMGVVNPATRQADASSGLLGTYPTRHTPIYKVQYTKRNLLVSMGAMIVDL</sequence>
<dbReference type="Pfam" id="PF00400">
    <property type="entry name" value="WD40"/>
    <property type="match status" value="5"/>
</dbReference>
<evidence type="ECO:0000256" key="1">
    <source>
        <dbReference type="ARBA" id="ARBA00004123"/>
    </source>
</evidence>
<dbReference type="PRINTS" id="PR00320">
    <property type="entry name" value="GPROTEINBRPT"/>
</dbReference>
<evidence type="ECO:0000256" key="2">
    <source>
        <dbReference type="ARBA" id="ARBA00022574"/>
    </source>
</evidence>